<feature type="transmembrane region" description="Helical" evidence="7">
    <location>
        <begin position="290"/>
        <end position="310"/>
    </location>
</feature>
<dbReference type="EMBL" id="QGNW01000214">
    <property type="protein sequence ID" value="RVW84577.1"/>
    <property type="molecule type" value="Genomic_DNA"/>
</dbReference>
<dbReference type="InterPro" id="IPR050360">
    <property type="entry name" value="MFS_Sugar_Transporters"/>
</dbReference>
<organism evidence="9 10">
    <name type="scientific">Vitis vinifera</name>
    <name type="common">Grape</name>
    <dbReference type="NCBI Taxonomy" id="29760"/>
    <lineage>
        <taxon>Eukaryota</taxon>
        <taxon>Viridiplantae</taxon>
        <taxon>Streptophyta</taxon>
        <taxon>Embryophyta</taxon>
        <taxon>Tracheophyta</taxon>
        <taxon>Spermatophyta</taxon>
        <taxon>Magnoliopsida</taxon>
        <taxon>eudicotyledons</taxon>
        <taxon>Gunneridae</taxon>
        <taxon>Pentapetalae</taxon>
        <taxon>rosids</taxon>
        <taxon>Vitales</taxon>
        <taxon>Vitaceae</taxon>
        <taxon>Viteae</taxon>
        <taxon>Vitis</taxon>
    </lineage>
</organism>
<dbReference type="CDD" id="cd17315">
    <property type="entry name" value="MFS_GLUT_like"/>
    <property type="match status" value="1"/>
</dbReference>
<evidence type="ECO:0000256" key="6">
    <source>
        <dbReference type="ARBA" id="ARBA00023136"/>
    </source>
</evidence>
<dbReference type="InterPro" id="IPR003663">
    <property type="entry name" value="Sugar/inositol_transpt"/>
</dbReference>
<feature type="transmembrane region" description="Helical" evidence="7">
    <location>
        <begin position="455"/>
        <end position="479"/>
    </location>
</feature>
<gene>
    <name evidence="9" type="primary">VvCHDp001082_1</name>
    <name evidence="9" type="ORF">CK203_048159</name>
</gene>
<dbReference type="InterPro" id="IPR005829">
    <property type="entry name" value="Sugar_transporter_CS"/>
</dbReference>
<dbReference type="Pfam" id="PF00083">
    <property type="entry name" value="Sugar_tr"/>
    <property type="match status" value="2"/>
</dbReference>
<feature type="domain" description="Major facilitator superfamily (MFS) profile" evidence="8">
    <location>
        <begin position="167"/>
        <end position="641"/>
    </location>
</feature>
<evidence type="ECO:0000256" key="2">
    <source>
        <dbReference type="ARBA" id="ARBA00010992"/>
    </source>
</evidence>
<dbReference type="PANTHER" id="PTHR48022">
    <property type="entry name" value="PLASTIDIC GLUCOSE TRANSPORTER 4"/>
    <property type="match status" value="1"/>
</dbReference>
<feature type="transmembrane region" description="Helical" evidence="7">
    <location>
        <begin position="613"/>
        <end position="634"/>
    </location>
</feature>
<dbReference type="PANTHER" id="PTHR48022:SF2">
    <property type="entry name" value="PLASTIDIC GLUCOSE TRANSPORTER 4"/>
    <property type="match status" value="1"/>
</dbReference>
<sequence>MQTSTYAAKGSIGLELQNRRVFPRFGEFRKQSSCVKNLRVTNNTTSSGLRIGSVVMGAEFGRPRTRIEAVFRPRSVKARASGSKLFLQNNRKGAMFLGLPIKYSDMRLYVLLNCKKTFFSSGCIDIAYLWHGIFVKYHRVSTIESGDIEDVDVTAPQGKSSGTVLPFVGVACLGAILFGYHLGVVNGALEYLSKDLGIAENAVLQGNTLLAGATLGSFTGGALADKFGRTRTFQLDAIPLAVGAFLCATAQSVQTMIIGRLLAGIGIGISSALVPLYISEISPTEIRGALGSVNQLFICIGILAALVAGLPLARNPLWYSSCHISFAISICRKKAFGSLARDKDMGGFRLESPGAPFSLPLGQRRLFVIARMWRTMFGVAVVPSILLALGMAFSPESPRWLFQQGKISEAEKSIKTLNGKERVAEVMNDLREGLQGSSEQEAGWFDLFSGRYWKVVSVGAALFLFQQLAGINAVVYYSTSVFRSAGIASDVAASALVGASNVFGTAIASSLMDRQGRKSLLITSFAGMAASMMLLSFSFTWSALAPYSGTLAVLGTVLYVLSFSLGAGPVPALLLPEIFASRIRAKAVALSLGMHWISNFVIGLYFLSVVNKFGISTVYLGFSAVCLLAVLYIAGNVVETKGRSLEEIERALNPAT</sequence>
<evidence type="ECO:0000256" key="7">
    <source>
        <dbReference type="SAM" id="Phobius"/>
    </source>
</evidence>
<keyword evidence="4 7" id="KW-0812">Transmembrane</keyword>
<feature type="transmembrane region" description="Helical" evidence="7">
    <location>
        <begin position="550"/>
        <end position="575"/>
    </location>
</feature>
<keyword evidence="3" id="KW-0813">Transport</keyword>
<proteinExistence type="inferred from homology"/>
<dbReference type="PROSITE" id="PS50850">
    <property type="entry name" value="MFS"/>
    <property type="match status" value="1"/>
</dbReference>
<evidence type="ECO:0000313" key="9">
    <source>
        <dbReference type="EMBL" id="RVW84577.1"/>
    </source>
</evidence>
<dbReference type="InterPro" id="IPR036259">
    <property type="entry name" value="MFS_trans_sf"/>
</dbReference>
<dbReference type="Proteomes" id="UP000288805">
    <property type="component" value="Unassembled WGS sequence"/>
</dbReference>
<dbReference type="AlphaFoldDB" id="A0A438HJG0"/>
<dbReference type="InterPro" id="IPR020846">
    <property type="entry name" value="MFS_dom"/>
</dbReference>
<feature type="transmembrane region" description="Helical" evidence="7">
    <location>
        <begin position="164"/>
        <end position="182"/>
    </location>
</feature>
<feature type="transmembrane region" description="Helical" evidence="7">
    <location>
        <begin position="202"/>
        <end position="223"/>
    </location>
</feature>
<evidence type="ECO:0000259" key="8">
    <source>
        <dbReference type="PROSITE" id="PS50850"/>
    </source>
</evidence>
<feature type="transmembrane region" description="Helical" evidence="7">
    <location>
        <begin position="257"/>
        <end position="278"/>
    </location>
</feature>
<feature type="transmembrane region" description="Helical" evidence="7">
    <location>
        <begin position="372"/>
        <end position="393"/>
    </location>
</feature>
<comment type="caution">
    <text evidence="9">The sequence shown here is derived from an EMBL/GenBank/DDBJ whole genome shotgun (WGS) entry which is preliminary data.</text>
</comment>
<comment type="subcellular location">
    <subcellularLocation>
        <location evidence="1">Membrane</location>
        <topology evidence="1">Multi-pass membrane protein</topology>
    </subcellularLocation>
</comment>
<dbReference type="PROSITE" id="PS00217">
    <property type="entry name" value="SUGAR_TRANSPORT_2"/>
    <property type="match status" value="1"/>
</dbReference>
<dbReference type="SUPFAM" id="SSF103473">
    <property type="entry name" value="MFS general substrate transporter"/>
    <property type="match status" value="1"/>
</dbReference>
<dbReference type="InterPro" id="IPR005828">
    <property type="entry name" value="MFS_sugar_transport-like"/>
</dbReference>
<evidence type="ECO:0000256" key="3">
    <source>
        <dbReference type="ARBA" id="ARBA00022448"/>
    </source>
</evidence>
<protein>
    <submittedName>
        <fullName evidence="9">Plastidic glucose transporter 4</fullName>
    </submittedName>
</protein>
<feature type="transmembrane region" description="Helical" evidence="7">
    <location>
        <begin position="520"/>
        <end position="544"/>
    </location>
</feature>
<comment type="similarity">
    <text evidence="2">Belongs to the major facilitator superfamily. Sugar transporter (TC 2.A.1.1) family.</text>
</comment>
<feature type="transmembrane region" description="Helical" evidence="7">
    <location>
        <begin position="587"/>
        <end position="607"/>
    </location>
</feature>
<dbReference type="PRINTS" id="PR00171">
    <property type="entry name" value="SUGRTRNSPORT"/>
</dbReference>
<dbReference type="GO" id="GO:0016020">
    <property type="term" value="C:membrane"/>
    <property type="evidence" value="ECO:0007669"/>
    <property type="project" value="UniProtKB-SubCell"/>
</dbReference>
<evidence type="ECO:0000256" key="4">
    <source>
        <dbReference type="ARBA" id="ARBA00022692"/>
    </source>
</evidence>
<evidence type="ECO:0000313" key="10">
    <source>
        <dbReference type="Proteomes" id="UP000288805"/>
    </source>
</evidence>
<keyword evidence="6 7" id="KW-0472">Membrane</keyword>
<dbReference type="GO" id="GO:0022857">
    <property type="term" value="F:transmembrane transporter activity"/>
    <property type="evidence" value="ECO:0007669"/>
    <property type="project" value="InterPro"/>
</dbReference>
<dbReference type="Gene3D" id="1.20.1250.20">
    <property type="entry name" value="MFS general substrate transporter like domains"/>
    <property type="match status" value="2"/>
</dbReference>
<name>A0A438HJG0_VITVI</name>
<evidence type="ECO:0000256" key="5">
    <source>
        <dbReference type="ARBA" id="ARBA00022989"/>
    </source>
</evidence>
<keyword evidence="5 7" id="KW-1133">Transmembrane helix</keyword>
<accession>A0A438HJG0</accession>
<keyword evidence="9" id="KW-0762">Sugar transport</keyword>
<evidence type="ECO:0000256" key="1">
    <source>
        <dbReference type="ARBA" id="ARBA00004141"/>
    </source>
</evidence>
<reference evidence="9 10" key="1">
    <citation type="journal article" date="2018" name="PLoS Genet.">
        <title>Population sequencing reveals clonal diversity and ancestral inbreeding in the grapevine cultivar Chardonnay.</title>
        <authorList>
            <person name="Roach M.J."/>
            <person name="Johnson D.L."/>
            <person name="Bohlmann J."/>
            <person name="van Vuuren H.J."/>
            <person name="Jones S.J."/>
            <person name="Pretorius I.S."/>
            <person name="Schmidt S.A."/>
            <person name="Borneman A.R."/>
        </authorList>
    </citation>
    <scope>NUCLEOTIDE SEQUENCE [LARGE SCALE GENOMIC DNA]</scope>
    <source>
        <strain evidence="10">cv. Chardonnay</strain>
        <tissue evidence="9">Leaf</tissue>
    </source>
</reference>